<evidence type="ECO:0008006" key="14">
    <source>
        <dbReference type="Google" id="ProtNLM"/>
    </source>
</evidence>
<evidence type="ECO:0000259" key="8">
    <source>
        <dbReference type="Pfam" id="PF25574"/>
    </source>
</evidence>
<dbReference type="InterPro" id="IPR041653">
    <property type="entry name" value="Importin_rep_4"/>
</dbReference>
<evidence type="ECO:0000313" key="11">
    <source>
        <dbReference type="EMBL" id="RQM14682.1"/>
    </source>
</evidence>
<evidence type="ECO:0000313" key="10">
    <source>
        <dbReference type="EMBL" id="RMX65827.1"/>
    </source>
</evidence>
<dbReference type="InterPro" id="IPR057672">
    <property type="entry name" value="TPR_IPO4/5"/>
</dbReference>
<dbReference type="Proteomes" id="UP000282087">
    <property type="component" value="Unassembled WGS sequence"/>
</dbReference>
<gene>
    <name evidence="11" type="ORF">DD237_004114</name>
    <name evidence="10" type="ORF">DD238_002984</name>
</gene>
<evidence type="ECO:0000256" key="3">
    <source>
        <dbReference type="ARBA" id="ARBA00022448"/>
    </source>
</evidence>
<evidence type="ECO:0000256" key="7">
    <source>
        <dbReference type="ARBA" id="ARBA00023242"/>
    </source>
</evidence>
<evidence type="ECO:0000256" key="1">
    <source>
        <dbReference type="ARBA" id="ARBA00004123"/>
    </source>
</evidence>
<dbReference type="Gene3D" id="1.25.10.10">
    <property type="entry name" value="Leucine-rich Repeat Variant"/>
    <property type="match status" value="1"/>
</dbReference>
<evidence type="ECO:0000256" key="6">
    <source>
        <dbReference type="ARBA" id="ARBA00022927"/>
    </source>
</evidence>
<dbReference type="Pfam" id="PF25574">
    <property type="entry name" value="TPR_IMB1"/>
    <property type="match status" value="1"/>
</dbReference>
<keyword evidence="7" id="KW-0539">Nucleus</keyword>
<keyword evidence="5" id="KW-0677">Repeat</keyword>
<dbReference type="InterPro" id="IPR011989">
    <property type="entry name" value="ARM-like"/>
</dbReference>
<dbReference type="Pfam" id="PF18829">
    <property type="entry name" value="Importin_rep_6"/>
    <property type="match status" value="1"/>
</dbReference>
<name>A0A3M6VHG3_9STRA</name>
<dbReference type="SUPFAM" id="SSF48371">
    <property type="entry name" value="ARM repeat"/>
    <property type="match status" value="2"/>
</dbReference>
<dbReference type="VEuPathDB" id="FungiDB:DD237_004114"/>
<evidence type="ECO:0000256" key="2">
    <source>
        <dbReference type="ARBA" id="ARBA00004496"/>
    </source>
</evidence>
<evidence type="ECO:0000256" key="4">
    <source>
        <dbReference type="ARBA" id="ARBA00022490"/>
    </source>
</evidence>
<dbReference type="EMBL" id="QKXF01000191">
    <property type="protein sequence ID" value="RQM14682.1"/>
    <property type="molecule type" value="Genomic_DNA"/>
</dbReference>
<reference evidence="12 13" key="1">
    <citation type="submission" date="2018-06" db="EMBL/GenBank/DDBJ databases">
        <title>Comparative genomics of downy mildews reveals potential adaptations to biotrophy.</title>
        <authorList>
            <person name="Fletcher K."/>
            <person name="Klosterman S.J."/>
            <person name="Derevnina L."/>
            <person name="Martin F."/>
            <person name="Koike S."/>
            <person name="Reyes Chin-Wo S."/>
            <person name="Mou B."/>
            <person name="Michelmore R."/>
        </authorList>
    </citation>
    <scope>NUCLEOTIDE SEQUENCE [LARGE SCALE GENOMIC DNA]</scope>
    <source>
        <strain evidence="11 13">R13</strain>
        <strain evidence="10 12">R14</strain>
    </source>
</reference>
<evidence type="ECO:0000313" key="13">
    <source>
        <dbReference type="Proteomes" id="UP000286097"/>
    </source>
</evidence>
<dbReference type="GO" id="GO:0005737">
    <property type="term" value="C:cytoplasm"/>
    <property type="evidence" value="ECO:0007669"/>
    <property type="project" value="UniProtKB-SubCell"/>
</dbReference>
<keyword evidence="4" id="KW-0963">Cytoplasm</keyword>
<dbReference type="GO" id="GO:0006606">
    <property type="term" value="P:protein import into nucleus"/>
    <property type="evidence" value="ECO:0007669"/>
    <property type="project" value="InterPro"/>
</dbReference>
<dbReference type="Proteomes" id="UP000286097">
    <property type="component" value="Unassembled WGS sequence"/>
</dbReference>
<evidence type="ECO:0000313" key="12">
    <source>
        <dbReference type="Proteomes" id="UP000282087"/>
    </source>
</evidence>
<dbReference type="InterPro" id="IPR041389">
    <property type="entry name" value="Importin_rep_6"/>
</dbReference>
<evidence type="ECO:0000259" key="9">
    <source>
        <dbReference type="Pfam" id="PF25780"/>
    </source>
</evidence>
<sequence>MDFTALVAALMSNDNTMRKQAETAYEAFKAEQPQMLVANLVQLLRTAPEPEARAFATVLLRPLVEVKAGVYAHLDAAAQAILKAQLLEAVASEPVAHVRRKLGHLIAELAAVSEKNEQEWPELLNVVSALTTNADALLRVTAFDLLAKLAEYASDLLDPHKKNFLTLFTNSLNDANVEVQIASLKTASAFLLTLEDKQELSAFAIIVAPMLRIIKVLVNAGDEVAFREVLSALVQIAEVHPKFFRNSLDDVARAIIVVCSSQELDSETRELALEFIILLCENAGGMVRKSQFIVTNVVPLAIQLTSEVEEDETWVQKFDDPETFTEANEADNTISDAGAAAIDRLSTSLGGNAVLPVAIPVIKDFLGDADWRKRRAGLYATCLLGEGAKSLMTRELDNVVRMVLPFLNDQHPRVQYAALHSIGQIAEDFGEVEKGKNFQAKFHTVVVPALTALIQNEQGVLRTRALAASVVINFCNTNVCKAKYVAPYSQALLEALFNTMRSCPRQVQEQAITAVASVAKVIGDEFLRFYDIFIPLAKEVLTNAHGKEYALLRGKSMESIALIGQAVGKERFVNDAKEIMEILVRVQSSEELEGPVVQYVAQSCVRIGSILKEDFVPYLPHVIPALIKQAQIQPDIQLSDVTDDDVEEDGQTADGKDTMMLNIRGVGKKRLEINTSALEDKTNACNMLYQSALDLEGWFYPYVAEVAQVMIPLMDFEYVEDIRIVCSLTMAKLLNCAVVGTLHQGHGATAPQFPQQLFEKFFEPMMKSLQEEEDLECLGAFAEAMSAVMEVCKESQEKGFQVGIPLEHVPRVVEVFKTVASKSAQRLMTQHHENQQDEDYDAEAALQQTENDELEEGVFRSMIDSIGWIVKIQKEAFFPVFKAHLLAFVMPLLEQKTVPMVRGQAVCMIDDIIEHCGASAQELLPLFLNHLVQGLEDQNPSVIQASAYGIGVSAEKCGAAFDPFCQNALEKMVHLINVSANVDDDEVGAARDNAISAVAKICLAREGAVDAAKMWPMWLSWLPLRTDVLEAQEVHARLVSLVNSGNAHVLGANYANLAQILKVFASALCKFKSRLFWYAGKVGLHLTVVAFCFCQYVVFDMAAAEDAADDEDVSTILEETKPQLRQLLGKLQSQLPGPVVQGAWAKLSGDEQQALSQL</sequence>
<feature type="domain" description="IPO4/5-like TPR repeats" evidence="9">
    <location>
        <begin position="96"/>
        <end position="252"/>
    </location>
</feature>
<proteinExistence type="predicted"/>
<dbReference type="GO" id="GO:0005634">
    <property type="term" value="C:nucleus"/>
    <property type="evidence" value="ECO:0007669"/>
    <property type="project" value="UniProtKB-SubCell"/>
</dbReference>
<keyword evidence="6" id="KW-0653">Protein transport</keyword>
<dbReference type="PANTHER" id="PTHR10527">
    <property type="entry name" value="IMPORTIN BETA"/>
    <property type="match status" value="1"/>
</dbReference>
<dbReference type="InterPro" id="IPR040122">
    <property type="entry name" value="Importin_beta"/>
</dbReference>
<dbReference type="STRING" id="542832.A0A3M6VHG3"/>
<organism evidence="10 12">
    <name type="scientific">Peronospora effusa</name>
    <dbReference type="NCBI Taxonomy" id="542832"/>
    <lineage>
        <taxon>Eukaryota</taxon>
        <taxon>Sar</taxon>
        <taxon>Stramenopiles</taxon>
        <taxon>Oomycota</taxon>
        <taxon>Peronosporomycetes</taxon>
        <taxon>Peronosporales</taxon>
        <taxon>Peronosporaceae</taxon>
        <taxon>Peronospora</taxon>
    </lineage>
</organism>
<accession>A0A3M6VHG3</accession>
<feature type="domain" description="Importin subunit beta-1/Transportin-1-like TPR repeats" evidence="8">
    <location>
        <begin position="482"/>
        <end position="635"/>
    </location>
</feature>
<dbReference type="Pfam" id="PF25780">
    <property type="entry name" value="TPR_IPO5"/>
    <property type="match status" value="1"/>
</dbReference>
<comment type="subcellular location">
    <subcellularLocation>
        <location evidence="2">Cytoplasm</location>
    </subcellularLocation>
    <subcellularLocation>
        <location evidence="1">Nucleus</location>
    </subcellularLocation>
</comment>
<dbReference type="InterPro" id="IPR058584">
    <property type="entry name" value="IMB1_TNPO1-like_TPR"/>
</dbReference>
<dbReference type="EMBL" id="QLLG01000228">
    <property type="protein sequence ID" value="RMX65827.1"/>
    <property type="molecule type" value="Genomic_DNA"/>
</dbReference>
<keyword evidence="3" id="KW-0813">Transport</keyword>
<evidence type="ECO:0000256" key="5">
    <source>
        <dbReference type="ARBA" id="ARBA00022737"/>
    </source>
</evidence>
<keyword evidence="12" id="KW-1185">Reference proteome</keyword>
<comment type="caution">
    <text evidence="10">The sequence shown here is derived from an EMBL/GenBank/DDBJ whole genome shotgun (WGS) entry which is preliminary data.</text>
</comment>
<dbReference type="Pfam" id="PF18808">
    <property type="entry name" value="Importin_rep_4"/>
    <property type="match status" value="1"/>
</dbReference>
<dbReference type="AlphaFoldDB" id="A0A3M6VHG3"/>
<dbReference type="InterPro" id="IPR016024">
    <property type="entry name" value="ARM-type_fold"/>
</dbReference>
<protein>
    <recommendedName>
        <fullName evidence="14">TOG domain-containing protein</fullName>
    </recommendedName>
</protein>